<dbReference type="GO" id="GO:0005737">
    <property type="term" value="C:cytoplasm"/>
    <property type="evidence" value="ECO:0007669"/>
    <property type="project" value="InterPro"/>
</dbReference>
<evidence type="ECO:0000256" key="8">
    <source>
        <dbReference type="HAMAP-Rule" id="MF_00082"/>
    </source>
</evidence>
<dbReference type="EMBL" id="KX284710">
    <property type="protein sequence ID" value="AOM64644.1"/>
    <property type="molecule type" value="Genomic_DNA"/>
</dbReference>
<dbReference type="InterPro" id="IPR036393">
    <property type="entry name" value="AceGlu_kinase-like_sf"/>
</dbReference>
<keyword evidence="5 8" id="KW-0547">Nucleotide-binding</keyword>
<evidence type="ECO:0000256" key="4">
    <source>
        <dbReference type="ARBA" id="ARBA00022679"/>
    </source>
</evidence>
<keyword evidence="2 8" id="KW-0055">Arginine biosynthesis</keyword>
<keyword evidence="10" id="KW-0934">Plastid</keyword>
<comment type="similarity">
    <text evidence="8">Belongs to the acetylglutamate kinase family. ArgB subfamily.</text>
</comment>
<sequence>MINYSQHIQVLNEVLPLVKRFTNRIIVVKYGGSVIQDSQLKNQVIQDVLFLSSIGIKLVLVHGGGPIINTWLKKSNIEPKFHNGVRVTDSKTMEIVEMVLVGKVNKDLVALLNKKDDLAVGISGKDGNLISALPMFNTEENFVGKVDKVNTKLLNLLLDNNYIPVIASIASDINGQVYNINADTVAGSIAMALKAEKLILLTDTPGIMFDIKNPNTLLKNVTVADVEVLKKKNIISGGMIPKVDCSVKAVQSSVKSVHIIDGRIPNALLLEILTIDGIGSMMTL</sequence>
<dbReference type="InterPro" id="IPR037528">
    <property type="entry name" value="ArgB"/>
</dbReference>
<dbReference type="PANTHER" id="PTHR23342">
    <property type="entry name" value="N-ACETYLGLUTAMATE SYNTHASE"/>
    <property type="match status" value="1"/>
</dbReference>
<dbReference type="InterPro" id="IPR001048">
    <property type="entry name" value="Asp/Glu/Uridylate_kinase"/>
</dbReference>
<dbReference type="PRINTS" id="PR00474">
    <property type="entry name" value="GLU5KINASE"/>
</dbReference>
<gene>
    <name evidence="8 10" type="primary">argB</name>
    <name evidence="10" type="ORF">Riqu_165</name>
</gene>
<evidence type="ECO:0000256" key="5">
    <source>
        <dbReference type="ARBA" id="ARBA00022741"/>
    </source>
</evidence>
<dbReference type="NCBIfam" id="TIGR00761">
    <property type="entry name" value="argB"/>
    <property type="match status" value="1"/>
</dbReference>
<protein>
    <recommendedName>
        <fullName evidence="8">Acetylglutamate kinase</fullName>
        <ecNumber evidence="8">2.7.2.8</ecNumber>
    </recommendedName>
    <alternativeName>
        <fullName evidence="8">N-acetyl-L-glutamate 5-phosphotransferase</fullName>
    </alternativeName>
    <alternativeName>
        <fullName evidence="8">NAG kinase</fullName>
        <shortName evidence="8">NAGK</shortName>
    </alternativeName>
</protein>
<feature type="site" description="Transition state stabilizer" evidence="8">
    <location>
        <position position="242"/>
    </location>
</feature>
<dbReference type="InterPro" id="IPR041727">
    <property type="entry name" value="NAGK-C"/>
</dbReference>
<dbReference type="InterPro" id="IPR001057">
    <property type="entry name" value="Glu/AcGlu_kinase"/>
</dbReference>
<comment type="catalytic activity">
    <reaction evidence="8">
        <text>N-acetyl-L-glutamate + ATP = N-acetyl-L-glutamyl 5-phosphate + ADP</text>
        <dbReference type="Rhea" id="RHEA:14629"/>
        <dbReference type="ChEBI" id="CHEBI:30616"/>
        <dbReference type="ChEBI" id="CHEBI:44337"/>
        <dbReference type="ChEBI" id="CHEBI:57936"/>
        <dbReference type="ChEBI" id="CHEBI:456216"/>
        <dbReference type="EC" id="2.7.2.8"/>
    </reaction>
</comment>
<feature type="domain" description="Aspartate/glutamate/uridylate kinase" evidence="9">
    <location>
        <begin position="25"/>
        <end position="261"/>
    </location>
</feature>
<dbReference type="PANTHER" id="PTHR23342:SF0">
    <property type="entry name" value="N-ACETYLGLUTAMATE SYNTHASE, MITOCHONDRIAL"/>
    <property type="match status" value="1"/>
</dbReference>
<dbReference type="HAMAP" id="MF_00082">
    <property type="entry name" value="ArgB"/>
    <property type="match status" value="1"/>
</dbReference>
<dbReference type="GO" id="GO:0003991">
    <property type="term" value="F:acetylglutamate kinase activity"/>
    <property type="evidence" value="ECO:0007669"/>
    <property type="project" value="UniProtKB-UniRule"/>
</dbReference>
<proteinExistence type="inferred from homology"/>
<dbReference type="CDD" id="cd04250">
    <property type="entry name" value="AAK_NAGK-C"/>
    <property type="match status" value="1"/>
</dbReference>
<dbReference type="InterPro" id="IPR004662">
    <property type="entry name" value="AcgluKinase_fam"/>
</dbReference>
<dbReference type="GO" id="GO:0042450">
    <property type="term" value="P:L-arginine biosynthetic process via ornithine"/>
    <property type="evidence" value="ECO:0007669"/>
    <property type="project" value="UniProtKB-UniRule"/>
</dbReference>
<keyword evidence="3 8" id="KW-0028">Amino-acid biosynthesis</keyword>
<keyword evidence="6 8" id="KW-0418">Kinase</keyword>
<dbReference type="Gene3D" id="3.40.1160.10">
    <property type="entry name" value="Acetylglutamate kinase-like"/>
    <property type="match status" value="1"/>
</dbReference>
<evidence type="ECO:0000256" key="6">
    <source>
        <dbReference type="ARBA" id="ARBA00022777"/>
    </source>
</evidence>
<feature type="binding site" evidence="8">
    <location>
        <position position="179"/>
    </location>
    <ligand>
        <name>substrate</name>
    </ligand>
</feature>
<name>A0A1C9C8F0_9FLOR</name>
<reference evidence="10" key="1">
    <citation type="journal article" date="2016" name="BMC Biol.">
        <title>Parallel evolution of highly conserved plastid genome architecture in red seaweeds and seed plants.</title>
        <authorList>
            <person name="Lee J."/>
            <person name="Cho C.H."/>
            <person name="Park S.I."/>
            <person name="Choi J.W."/>
            <person name="Song H.S."/>
            <person name="West J.A."/>
            <person name="Bhattacharya D."/>
            <person name="Yoon H.S."/>
        </authorList>
    </citation>
    <scope>NUCLEOTIDE SEQUENCE</scope>
</reference>
<dbReference type="Pfam" id="PF00696">
    <property type="entry name" value="AA_kinase"/>
    <property type="match status" value="1"/>
</dbReference>
<organism evidence="10">
    <name type="scientific">Riquetophycus sp</name>
    <dbReference type="NCBI Taxonomy" id="1897556"/>
    <lineage>
        <taxon>Eukaryota</taxon>
        <taxon>Rhodophyta</taxon>
        <taxon>Florideophyceae</taxon>
        <taxon>Rhodymeniophycidae</taxon>
        <taxon>Peyssonneliales</taxon>
        <taxon>Peyssonneliaceae</taxon>
        <taxon>Riquetophycus</taxon>
    </lineage>
</organism>
<dbReference type="FunFam" id="3.40.1160.10:FF:000004">
    <property type="entry name" value="Acetylglutamate kinase"/>
    <property type="match status" value="1"/>
</dbReference>
<geneLocation type="plastid" evidence="10"/>
<dbReference type="UniPathway" id="UPA00068">
    <property type="reaction ID" value="UER00107"/>
</dbReference>
<dbReference type="AlphaFoldDB" id="A0A1C9C8F0"/>
<accession>A0A1C9C8F0</accession>
<comment type="pathway">
    <text evidence="1 8">Amino-acid biosynthesis; L-arginine biosynthesis; N(2)-acetyl-L-ornithine from L-glutamate: step 2/4.</text>
</comment>
<feature type="site" description="Transition state stabilizer" evidence="8">
    <location>
        <position position="29"/>
    </location>
</feature>
<keyword evidence="7 8" id="KW-0067">ATP-binding</keyword>
<evidence type="ECO:0000313" key="10">
    <source>
        <dbReference type="EMBL" id="AOM64644.1"/>
    </source>
</evidence>
<evidence type="ECO:0000256" key="3">
    <source>
        <dbReference type="ARBA" id="ARBA00022605"/>
    </source>
</evidence>
<comment type="function">
    <text evidence="8">Catalyzes the ATP-dependent phosphorylation of N-acetyl-L-glutamate.</text>
</comment>
<evidence type="ECO:0000256" key="7">
    <source>
        <dbReference type="ARBA" id="ARBA00022840"/>
    </source>
</evidence>
<dbReference type="PIRSF" id="PIRSF000728">
    <property type="entry name" value="NAGK"/>
    <property type="match status" value="1"/>
</dbReference>
<evidence type="ECO:0000259" key="9">
    <source>
        <dbReference type="Pfam" id="PF00696"/>
    </source>
</evidence>
<keyword evidence="4 8" id="KW-0808">Transferase</keyword>
<evidence type="ECO:0000256" key="2">
    <source>
        <dbReference type="ARBA" id="ARBA00022571"/>
    </source>
</evidence>
<evidence type="ECO:0000256" key="1">
    <source>
        <dbReference type="ARBA" id="ARBA00004828"/>
    </source>
</evidence>
<feature type="binding site" evidence="8">
    <location>
        <begin position="64"/>
        <end position="65"/>
    </location>
    <ligand>
        <name>substrate</name>
    </ligand>
</feature>
<dbReference type="GO" id="GO:0005524">
    <property type="term" value="F:ATP binding"/>
    <property type="evidence" value="ECO:0007669"/>
    <property type="project" value="UniProtKB-UniRule"/>
</dbReference>
<dbReference type="EC" id="2.7.2.8" evidence="8"/>
<feature type="binding site" evidence="8">
    <location>
        <position position="86"/>
    </location>
    <ligand>
        <name>substrate</name>
    </ligand>
</feature>
<dbReference type="SUPFAM" id="SSF53633">
    <property type="entry name" value="Carbamate kinase-like"/>
    <property type="match status" value="1"/>
</dbReference>